<feature type="region of interest" description="Disordered" evidence="1">
    <location>
        <begin position="99"/>
        <end position="119"/>
    </location>
</feature>
<gene>
    <name evidence="4" type="ORF">KIN34_10010</name>
</gene>
<organism evidence="4 5">
    <name type="scientific">Cellulomonas fulva</name>
    <dbReference type="NCBI Taxonomy" id="2835530"/>
    <lineage>
        <taxon>Bacteria</taxon>
        <taxon>Bacillati</taxon>
        <taxon>Actinomycetota</taxon>
        <taxon>Actinomycetes</taxon>
        <taxon>Micrococcales</taxon>
        <taxon>Cellulomonadaceae</taxon>
        <taxon>Cellulomonas</taxon>
    </lineage>
</organism>
<feature type="chain" id="PRO_5045167731" evidence="2">
    <location>
        <begin position="27"/>
        <end position="612"/>
    </location>
</feature>
<dbReference type="Proteomes" id="UP000722125">
    <property type="component" value="Unassembled WGS sequence"/>
</dbReference>
<evidence type="ECO:0000313" key="5">
    <source>
        <dbReference type="Proteomes" id="UP000722125"/>
    </source>
</evidence>
<feature type="domain" description="Sporulation stage II protein D amidase enhancer LytB N-terminal" evidence="3">
    <location>
        <begin position="399"/>
        <end position="485"/>
    </location>
</feature>
<dbReference type="Pfam" id="PF08486">
    <property type="entry name" value="SpoIID"/>
    <property type="match status" value="1"/>
</dbReference>
<accession>A0ABS5TZS4</accession>
<proteinExistence type="predicted"/>
<comment type="caution">
    <text evidence="4">The sequence shown here is derived from an EMBL/GenBank/DDBJ whole genome shotgun (WGS) entry which is preliminary data.</text>
</comment>
<dbReference type="RefSeq" id="WP_214349895.1">
    <property type="nucleotide sequence ID" value="NZ_JAHBOH010000001.1"/>
</dbReference>
<evidence type="ECO:0000313" key="4">
    <source>
        <dbReference type="EMBL" id="MBT0994621.1"/>
    </source>
</evidence>
<dbReference type="EMBL" id="JAHBOH010000001">
    <property type="protein sequence ID" value="MBT0994621.1"/>
    <property type="molecule type" value="Genomic_DNA"/>
</dbReference>
<keyword evidence="2" id="KW-0732">Signal</keyword>
<feature type="signal peptide" evidence="2">
    <location>
        <begin position="1"/>
        <end position="26"/>
    </location>
</feature>
<sequence length="612" mass="63324">MRHRIGALIAFVGLAAVLLVAPPAAAATPTSALVASAVAATTSGSAVPVAVSWVHQGAPVTGRVNLQRRSGSTWVHVRQVAVTDGVARTSVAPTSTTSYRLRASSATEPPGTPTTGTAGTSATVTVQVVGQPLRAGAPHLSQSTVQLDDGTARLAATWTYAGRAVTGTANLQRNDGAGWVHVKRVTITKGAASITTSVPGAALLRLRAVSADVPGLVVTSPYGLSEELRFVPGAVRIPSSFSVVGAGYGHGVGMSQYGAYGMALDGAGPTTILQHYYSGSQLASTPTDQLVRVQVRTGTTSTSFTSSSGKSRVRLNGAIATEAQAGTPITVAASSGRLKVTVGSRTWTTASANGGVHVEWQSTRYWAGSGDVTVKVAGADANAYRWGRMEIKNLGGYVNAVDVVQLGDEYLYGLAEVPSSWPMNALRAQVVAARSYAWADLGSVSSSCDCHLYDDTRSQVFRGWDKVAEPYYGARWKAAVDATIGAAGARVLTANGSRVKAYFFSSSGGRTENSEDVWSAALSYTRSVDDHWSSDPAVNPNWRWSASVSQSTMRSVFGLPDVAQVSVTSRTAGGSADVVRATSSSGATRSLGGQTFRSVLGLKGAWISSITG</sequence>
<evidence type="ECO:0000256" key="2">
    <source>
        <dbReference type="SAM" id="SignalP"/>
    </source>
</evidence>
<evidence type="ECO:0000259" key="3">
    <source>
        <dbReference type="Pfam" id="PF08486"/>
    </source>
</evidence>
<dbReference type="InterPro" id="IPR013693">
    <property type="entry name" value="SpoIID/LytB_N"/>
</dbReference>
<reference evidence="4 5" key="1">
    <citation type="submission" date="2021-05" db="EMBL/GenBank/DDBJ databases">
        <title>Description of Cellulomonas sp. DKR-3 sp. nov.</title>
        <authorList>
            <person name="Dahal R.H."/>
            <person name="Chaudhary D.K."/>
        </authorList>
    </citation>
    <scope>NUCLEOTIDE SEQUENCE [LARGE SCALE GENOMIC DNA]</scope>
    <source>
        <strain evidence="4 5">DKR-3</strain>
    </source>
</reference>
<dbReference type="NCBIfam" id="TIGR02669">
    <property type="entry name" value="SpoIID_LytB"/>
    <property type="match status" value="1"/>
</dbReference>
<protein>
    <submittedName>
        <fullName evidence="4">SpoIID/LytB domain-containing protein</fullName>
    </submittedName>
</protein>
<name>A0ABS5TZS4_9CELL</name>
<keyword evidence="5" id="KW-1185">Reference proteome</keyword>
<feature type="compositionally biased region" description="Low complexity" evidence="1">
    <location>
        <begin position="103"/>
        <end position="119"/>
    </location>
</feature>
<evidence type="ECO:0000256" key="1">
    <source>
        <dbReference type="SAM" id="MobiDB-lite"/>
    </source>
</evidence>
<dbReference type="InterPro" id="IPR013486">
    <property type="entry name" value="SpoIID/LytB"/>
</dbReference>